<sequence length="380" mass="42479">VKISILCFDLSSNAFGRAGLLAQAISRFCDVEIIGPSRRGGIWAPMSQIEIPVKKFEWKRYPDFSRIRKNILDAIDGEIVLASKLMPTSFGIGLQKKNSGKPLILDIDDWELGFFYHSGFFGRVGRFLNFSNPNGLPYVWRMEHLVGHADAISVSNLFLQKKFGGKLLPHCRDTKTLNPLKFNADDVKEEMGFIGKKILMFLGTPRSHKGIDDLLDAFKKIDNPDLNLVIIGVENKQEFLKGIDVSVKDRVTVMPKTPFDKLAKNLSAADIIVIPQRRTSDSIGQIPARLFDAMAMAKPILATRVSDIPEVLGDCGYLTEPNEPSQLADAIQYILAHSNEAQNKGQAARERCKQMYDMSNLESGLKELIERVAVGKDVKW</sequence>
<dbReference type="CDD" id="cd03801">
    <property type="entry name" value="GT4_PimA-like"/>
    <property type="match status" value="1"/>
</dbReference>
<proteinExistence type="predicted"/>
<protein>
    <recommendedName>
        <fullName evidence="2">Glycosyl transferase family 1 domain-containing protein</fullName>
    </recommendedName>
</protein>
<feature type="non-terminal residue" evidence="1">
    <location>
        <position position="1"/>
    </location>
</feature>
<reference evidence="1" key="1">
    <citation type="submission" date="2018-05" db="EMBL/GenBank/DDBJ databases">
        <authorList>
            <person name="Lanie J.A."/>
            <person name="Ng W.-L."/>
            <person name="Kazmierczak K.M."/>
            <person name="Andrzejewski T.M."/>
            <person name="Davidsen T.M."/>
            <person name="Wayne K.J."/>
            <person name="Tettelin H."/>
            <person name="Glass J.I."/>
            <person name="Rusch D."/>
            <person name="Podicherti R."/>
            <person name="Tsui H.-C.T."/>
            <person name="Winkler M.E."/>
        </authorList>
    </citation>
    <scope>NUCLEOTIDE SEQUENCE</scope>
</reference>
<evidence type="ECO:0008006" key="2">
    <source>
        <dbReference type="Google" id="ProtNLM"/>
    </source>
</evidence>
<accession>A0A381YKV7</accession>
<dbReference type="Gene3D" id="3.40.50.2000">
    <property type="entry name" value="Glycogen Phosphorylase B"/>
    <property type="match status" value="1"/>
</dbReference>
<dbReference type="PANTHER" id="PTHR12526">
    <property type="entry name" value="GLYCOSYLTRANSFERASE"/>
    <property type="match status" value="1"/>
</dbReference>
<dbReference type="SUPFAM" id="SSF53756">
    <property type="entry name" value="UDP-Glycosyltransferase/glycogen phosphorylase"/>
    <property type="match status" value="1"/>
</dbReference>
<dbReference type="AlphaFoldDB" id="A0A381YKV7"/>
<gene>
    <name evidence="1" type="ORF">METZ01_LOCUS130045</name>
</gene>
<name>A0A381YKV7_9ZZZZ</name>
<dbReference type="Pfam" id="PF13692">
    <property type="entry name" value="Glyco_trans_1_4"/>
    <property type="match status" value="1"/>
</dbReference>
<organism evidence="1">
    <name type="scientific">marine metagenome</name>
    <dbReference type="NCBI Taxonomy" id="408172"/>
    <lineage>
        <taxon>unclassified sequences</taxon>
        <taxon>metagenomes</taxon>
        <taxon>ecological metagenomes</taxon>
    </lineage>
</organism>
<evidence type="ECO:0000313" key="1">
    <source>
        <dbReference type="EMBL" id="SVA77191.1"/>
    </source>
</evidence>
<dbReference type="GO" id="GO:0016757">
    <property type="term" value="F:glycosyltransferase activity"/>
    <property type="evidence" value="ECO:0007669"/>
    <property type="project" value="InterPro"/>
</dbReference>
<dbReference type="EMBL" id="UINC01018386">
    <property type="protein sequence ID" value="SVA77191.1"/>
    <property type="molecule type" value="Genomic_DNA"/>
</dbReference>